<accession>A0AAN8Q5A7</accession>
<dbReference type="AlphaFoldDB" id="A0AAN8Q5A7"/>
<feature type="region of interest" description="Disordered" evidence="1">
    <location>
        <begin position="174"/>
        <end position="235"/>
    </location>
</feature>
<name>A0AAN8Q5A7_9TELE</name>
<feature type="region of interest" description="Disordered" evidence="1">
    <location>
        <begin position="109"/>
        <end position="130"/>
    </location>
</feature>
<protein>
    <submittedName>
        <fullName evidence="2">Uncharacterized protein</fullName>
    </submittedName>
</protein>
<evidence type="ECO:0000313" key="3">
    <source>
        <dbReference type="Proteomes" id="UP001356427"/>
    </source>
</evidence>
<dbReference type="GO" id="GO:0003676">
    <property type="term" value="F:nucleic acid binding"/>
    <property type="evidence" value="ECO:0007669"/>
    <property type="project" value="InterPro"/>
</dbReference>
<organism evidence="2 3">
    <name type="scientific">Coregonus suidteri</name>
    <dbReference type="NCBI Taxonomy" id="861788"/>
    <lineage>
        <taxon>Eukaryota</taxon>
        <taxon>Metazoa</taxon>
        <taxon>Chordata</taxon>
        <taxon>Craniata</taxon>
        <taxon>Vertebrata</taxon>
        <taxon>Euteleostomi</taxon>
        <taxon>Actinopterygii</taxon>
        <taxon>Neopterygii</taxon>
        <taxon>Teleostei</taxon>
        <taxon>Protacanthopterygii</taxon>
        <taxon>Salmoniformes</taxon>
        <taxon>Salmonidae</taxon>
        <taxon>Coregoninae</taxon>
        <taxon>Coregonus</taxon>
    </lineage>
</organism>
<gene>
    <name evidence="2" type="ORF">J4Q44_G00379740</name>
</gene>
<keyword evidence="3" id="KW-1185">Reference proteome</keyword>
<evidence type="ECO:0000313" key="2">
    <source>
        <dbReference type="EMBL" id="KAK6292189.1"/>
    </source>
</evidence>
<dbReference type="Gene3D" id="3.30.420.10">
    <property type="entry name" value="Ribonuclease H-like superfamily/Ribonuclease H"/>
    <property type="match status" value="1"/>
</dbReference>
<dbReference type="EMBL" id="JAGTTL010000039">
    <property type="protein sequence ID" value="KAK6292189.1"/>
    <property type="molecule type" value="Genomic_DNA"/>
</dbReference>
<dbReference type="Proteomes" id="UP001356427">
    <property type="component" value="Unassembled WGS sequence"/>
</dbReference>
<proteinExistence type="predicted"/>
<reference evidence="2 3" key="1">
    <citation type="submission" date="2021-04" db="EMBL/GenBank/DDBJ databases">
        <authorList>
            <person name="De Guttry C."/>
            <person name="Zahm M."/>
            <person name="Klopp C."/>
            <person name="Cabau C."/>
            <person name="Louis A."/>
            <person name="Berthelot C."/>
            <person name="Parey E."/>
            <person name="Roest Crollius H."/>
            <person name="Montfort J."/>
            <person name="Robinson-Rechavi M."/>
            <person name="Bucao C."/>
            <person name="Bouchez O."/>
            <person name="Gislard M."/>
            <person name="Lluch J."/>
            <person name="Milhes M."/>
            <person name="Lampietro C."/>
            <person name="Lopez Roques C."/>
            <person name="Donnadieu C."/>
            <person name="Braasch I."/>
            <person name="Desvignes T."/>
            <person name="Postlethwait J."/>
            <person name="Bobe J."/>
            <person name="Wedekind C."/>
            <person name="Guiguen Y."/>
        </authorList>
    </citation>
    <scope>NUCLEOTIDE SEQUENCE [LARGE SCALE GENOMIC DNA]</scope>
    <source>
        <strain evidence="2">Cs_M1</strain>
        <tissue evidence="2">Blood</tissue>
    </source>
</reference>
<dbReference type="InterPro" id="IPR036397">
    <property type="entry name" value="RNaseH_sf"/>
</dbReference>
<evidence type="ECO:0000256" key="1">
    <source>
        <dbReference type="SAM" id="MobiDB-lite"/>
    </source>
</evidence>
<feature type="compositionally biased region" description="Basic residues" evidence="1">
    <location>
        <begin position="200"/>
        <end position="210"/>
    </location>
</feature>
<sequence length="265" mass="28841">MQNARPNNAEELKATIRATWALITPEQCQKLIDSMPRRINAVIEAKGAPTKAAGVPDAAVSMADMEERRFAEVPRESVKLMAESVRSGLSDDVLLCWLKMSATGLGKPTQVNNETGLPFPPMGGRSTSGMRTTSQSVIKRQKVNQGDAPHPVVFVVTKDTRALRKHLTQSEMLRAARKHSPPCQGQAALRPPAPGTAHHAIQHQRAHRPGGLRWGNPSVKRNLTPIRPSCSRPASVMCPQVPSNCTGVISDEVLDNQERIAHKSL</sequence>
<comment type="caution">
    <text evidence="2">The sequence shown here is derived from an EMBL/GenBank/DDBJ whole genome shotgun (WGS) entry which is preliminary data.</text>
</comment>